<keyword evidence="2 3" id="KW-0040">ANK repeat</keyword>
<dbReference type="AlphaFoldDB" id="A0A9P9J6W0"/>
<feature type="repeat" description="ANK" evidence="3">
    <location>
        <begin position="520"/>
        <end position="552"/>
    </location>
</feature>
<dbReference type="InterPro" id="IPR036770">
    <property type="entry name" value="Ankyrin_rpt-contain_sf"/>
</dbReference>
<comment type="caution">
    <text evidence="5">The sequence shown here is derived from an EMBL/GenBank/DDBJ whole genome shotgun (WGS) entry which is preliminary data.</text>
</comment>
<gene>
    <name evidence="5" type="ORF">B0J13DRAFT_439539</name>
</gene>
<evidence type="ECO:0000313" key="5">
    <source>
        <dbReference type="EMBL" id="KAH7150513.1"/>
    </source>
</evidence>
<organism evidence="5 6">
    <name type="scientific">Dactylonectria estremocensis</name>
    <dbReference type="NCBI Taxonomy" id="1079267"/>
    <lineage>
        <taxon>Eukaryota</taxon>
        <taxon>Fungi</taxon>
        <taxon>Dikarya</taxon>
        <taxon>Ascomycota</taxon>
        <taxon>Pezizomycotina</taxon>
        <taxon>Sordariomycetes</taxon>
        <taxon>Hypocreomycetidae</taxon>
        <taxon>Hypocreales</taxon>
        <taxon>Nectriaceae</taxon>
        <taxon>Dactylonectria</taxon>
    </lineage>
</organism>
<name>A0A9P9J6W0_9HYPO</name>
<dbReference type="PANTHER" id="PTHR24126:SF14">
    <property type="entry name" value="ANK_REP_REGION DOMAIN-CONTAINING PROTEIN"/>
    <property type="match status" value="1"/>
</dbReference>
<evidence type="ECO:0000256" key="2">
    <source>
        <dbReference type="ARBA" id="ARBA00023043"/>
    </source>
</evidence>
<proteinExistence type="predicted"/>
<evidence type="ECO:0000256" key="3">
    <source>
        <dbReference type="PROSITE-ProRule" id="PRU00023"/>
    </source>
</evidence>
<evidence type="ECO:0000313" key="6">
    <source>
        <dbReference type="Proteomes" id="UP000717696"/>
    </source>
</evidence>
<dbReference type="OrthoDB" id="341259at2759"/>
<accession>A0A9P9J6W0</accession>
<dbReference type="PROSITE" id="PS50297">
    <property type="entry name" value="ANK_REP_REGION"/>
    <property type="match status" value="2"/>
</dbReference>
<dbReference type="PRINTS" id="PR01415">
    <property type="entry name" value="ANKYRIN"/>
</dbReference>
<keyword evidence="1" id="KW-0677">Repeat</keyword>
<dbReference type="PANTHER" id="PTHR24126">
    <property type="entry name" value="ANKYRIN REPEAT, PH AND SEC7 DOMAIN CONTAINING PROTEIN SECG-RELATED"/>
    <property type="match status" value="1"/>
</dbReference>
<feature type="repeat" description="ANK" evidence="3">
    <location>
        <begin position="239"/>
        <end position="272"/>
    </location>
</feature>
<feature type="repeat" description="ANK" evidence="3">
    <location>
        <begin position="440"/>
        <end position="479"/>
    </location>
</feature>
<dbReference type="InterPro" id="IPR002110">
    <property type="entry name" value="Ankyrin_rpt"/>
</dbReference>
<dbReference type="SMART" id="SM00248">
    <property type="entry name" value="ANK"/>
    <property type="match status" value="8"/>
</dbReference>
<dbReference type="EMBL" id="JAGMUU010000006">
    <property type="protein sequence ID" value="KAH7150513.1"/>
    <property type="molecule type" value="Genomic_DNA"/>
</dbReference>
<evidence type="ECO:0000256" key="4">
    <source>
        <dbReference type="SAM" id="MobiDB-lite"/>
    </source>
</evidence>
<dbReference type="Pfam" id="PF00023">
    <property type="entry name" value="Ank"/>
    <property type="match status" value="2"/>
</dbReference>
<feature type="region of interest" description="Disordered" evidence="4">
    <location>
        <begin position="1"/>
        <end position="23"/>
    </location>
</feature>
<dbReference type="Pfam" id="PF12796">
    <property type="entry name" value="Ank_2"/>
    <property type="match status" value="1"/>
</dbReference>
<keyword evidence="6" id="KW-1185">Reference proteome</keyword>
<reference evidence="5" key="1">
    <citation type="journal article" date="2021" name="Nat. Commun.">
        <title>Genetic determinants of endophytism in the Arabidopsis root mycobiome.</title>
        <authorList>
            <person name="Mesny F."/>
            <person name="Miyauchi S."/>
            <person name="Thiergart T."/>
            <person name="Pickel B."/>
            <person name="Atanasova L."/>
            <person name="Karlsson M."/>
            <person name="Huettel B."/>
            <person name="Barry K.W."/>
            <person name="Haridas S."/>
            <person name="Chen C."/>
            <person name="Bauer D."/>
            <person name="Andreopoulos W."/>
            <person name="Pangilinan J."/>
            <person name="LaButti K."/>
            <person name="Riley R."/>
            <person name="Lipzen A."/>
            <person name="Clum A."/>
            <person name="Drula E."/>
            <person name="Henrissat B."/>
            <person name="Kohler A."/>
            <person name="Grigoriev I.V."/>
            <person name="Martin F.M."/>
            <person name="Hacquard S."/>
        </authorList>
    </citation>
    <scope>NUCLEOTIDE SEQUENCE</scope>
    <source>
        <strain evidence="5">MPI-CAGE-AT-0021</strain>
    </source>
</reference>
<sequence length="588" mass="63651">MPRSTPSLQAQLRDAHSSPKCSLHSSIREGNLAKLQQLVDSLNPADLRQHLDKDDGHWGKPLHAAVICNDSAAVAILLTAGASPFSIRWESDDAPTPLAIAARQGNRPLLRQLWQYVDPDLHPSNHRGFQSCLISAALHGQASIVIELLDWWDGWSLKVQDLALSSGTMMWHVYVVEVLLSRFSFNQLTLDRMLYLAVEFKSPRRYERIADCQGIDYFHQQRLIALLVDAGANPNTTLNSASLVHLAASYLNLVGALKALLEMGADPNRTNRVGDTALHHLGFPIRSHPHRDETALHETGIRLLLGKGASVCQQNDAGETPLHHAACGSNPRILQLLLSTCSSEEERNALVMSTSHHGEGLLHFAAAGCKIDIIEHLFSHAAIETSINSINSNGWTPLMCALTQTNNPRSGYEPKTLKEVMPSVQLLLAHGAESLVVTAEGWTPLHCLALYSEKNISDETIKLIDGLVTAGADVNARALFPVELPPSPPGPFRFYGHSNCGYRVAQAIEDPTKEGIVVQSGLTPLHFAAAHGALGVVEALLRHGADPAAEDSNGASPARTAGESMRTAIQGETQDKIITLLMDAGGSY</sequence>
<evidence type="ECO:0000256" key="1">
    <source>
        <dbReference type="ARBA" id="ARBA00022737"/>
    </source>
</evidence>
<dbReference type="Proteomes" id="UP000717696">
    <property type="component" value="Unassembled WGS sequence"/>
</dbReference>
<feature type="repeat" description="ANK" evidence="3">
    <location>
        <begin position="317"/>
        <end position="349"/>
    </location>
</feature>
<feature type="compositionally biased region" description="Polar residues" evidence="4">
    <location>
        <begin position="1"/>
        <end position="10"/>
    </location>
</feature>
<dbReference type="SUPFAM" id="SSF48403">
    <property type="entry name" value="Ankyrin repeat"/>
    <property type="match status" value="2"/>
</dbReference>
<dbReference type="Gene3D" id="1.25.40.20">
    <property type="entry name" value="Ankyrin repeat-containing domain"/>
    <property type="match status" value="4"/>
</dbReference>
<dbReference type="PROSITE" id="PS50088">
    <property type="entry name" value="ANK_REPEAT"/>
    <property type="match status" value="4"/>
</dbReference>
<protein>
    <submittedName>
        <fullName evidence="5">Ankyrin repeat protein</fullName>
    </submittedName>
</protein>